<evidence type="ECO:0000256" key="1">
    <source>
        <dbReference type="SAM" id="Phobius"/>
    </source>
</evidence>
<name>A0ABN7SJ83_OIKDI</name>
<protein>
    <submittedName>
        <fullName evidence="2">Oidioi.mRNA.OKI2018_I69.XSR.g16849.t1.cds</fullName>
    </submittedName>
</protein>
<organism evidence="2 3">
    <name type="scientific">Oikopleura dioica</name>
    <name type="common">Tunicate</name>
    <dbReference type="NCBI Taxonomy" id="34765"/>
    <lineage>
        <taxon>Eukaryota</taxon>
        <taxon>Metazoa</taxon>
        <taxon>Chordata</taxon>
        <taxon>Tunicata</taxon>
        <taxon>Appendicularia</taxon>
        <taxon>Copelata</taxon>
        <taxon>Oikopleuridae</taxon>
        <taxon>Oikopleura</taxon>
    </lineage>
</organism>
<keyword evidence="1" id="KW-0472">Membrane</keyword>
<gene>
    <name evidence="2" type="ORF">OKIOD_LOCUS8407</name>
</gene>
<feature type="transmembrane region" description="Helical" evidence="1">
    <location>
        <begin position="141"/>
        <end position="163"/>
    </location>
</feature>
<dbReference type="Proteomes" id="UP001158576">
    <property type="component" value="Chromosome XSR"/>
</dbReference>
<keyword evidence="3" id="KW-1185">Reference proteome</keyword>
<reference evidence="2 3" key="1">
    <citation type="submission" date="2021-04" db="EMBL/GenBank/DDBJ databases">
        <authorList>
            <person name="Bliznina A."/>
        </authorList>
    </citation>
    <scope>NUCLEOTIDE SEQUENCE [LARGE SCALE GENOMIC DNA]</scope>
</reference>
<feature type="transmembrane region" description="Helical" evidence="1">
    <location>
        <begin position="51"/>
        <end position="72"/>
    </location>
</feature>
<evidence type="ECO:0000313" key="3">
    <source>
        <dbReference type="Proteomes" id="UP001158576"/>
    </source>
</evidence>
<keyword evidence="1" id="KW-0812">Transmembrane</keyword>
<evidence type="ECO:0000313" key="2">
    <source>
        <dbReference type="EMBL" id="CAG5100113.1"/>
    </source>
</evidence>
<keyword evidence="1" id="KW-1133">Transmembrane helix</keyword>
<feature type="transmembrane region" description="Helical" evidence="1">
    <location>
        <begin position="21"/>
        <end position="39"/>
    </location>
</feature>
<sequence length="238" mass="28119">MGTRLAKMQEAKRIVCELIDVFRAGFTSALCLYGIWNFIQDPDGQYGQHRYFDYVSNANEFFCAVWAVFTVFSRRIESPRLRFWDKWLTTQTMCSSYLIALVYWGMMDKVNYGLHSLWQHGGLGLLTSIDFISQRPYKFKWILAPFIYCFCDCFYMFAIAMLWPETRDAVYKFATFGEFGSESMYEVLKLQFILTFVVQTTLFCILWTVQRTFWFVNDKFSKKEDTSSTNSDSKLLNE</sequence>
<dbReference type="EMBL" id="OU015569">
    <property type="protein sequence ID" value="CAG5100113.1"/>
    <property type="molecule type" value="Genomic_DNA"/>
</dbReference>
<accession>A0ABN7SJ83</accession>
<feature type="transmembrane region" description="Helical" evidence="1">
    <location>
        <begin position="190"/>
        <end position="209"/>
    </location>
</feature>
<proteinExistence type="predicted"/>